<evidence type="ECO:0000256" key="4">
    <source>
        <dbReference type="ARBA" id="ARBA00022825"/>
    </source>
</evidence>
<dbReference type="Proteomes" id="UP000267408">
    <property type="component" value="Unassembled WGS sequence"/>
</dbReference>
<dbReference type="GO" id="GO:0004252">
    <property type="term" value="F:serine-type endopeptidase activity"/>
    <property type="evidence" value="ECO:0007669"/>
    <property type="project" value="UniProtKB-UniRule"/>
</dbReference>
<feature type="region of interest" description="Disordered" evidence="6">
    <location>
        <begin position="411"/>
        <end position="460"/>
    </location>
</feature>
<name>A0A8G1UHP9_9ACTN</name>
<feature type="compositionally biased region" description="Pro residues" evidence="6">
    <location>
        <begin position="434"/>
        <end position="450"/>
    </location>
</feature>
<feature type="active site" description="Charge relay system" evidence="5">
    <location>
        <position position="95"/>
    </location>
</feature>
<keyword evidence="3 5" id="KW-0378">Hydrolase</keyword>
<organism evidence="10 11">
    <name type="scientific">Kitasatospora cineracea</name>
    <dbReference type="NCBI Taxonomy" id="88074"/>
    <lineage>
        <taxon>Bacteria</taxon>
        <taxon>Bacillati</taxon>
        <taxon>Actinomycetota</taxon>
        <taxon>Actinomycetes</taxon>
        <taxon>Kitasatosporales</taxon>
        <taxon>Streptomycetaceae</taxon>
        <taxon>Kitasatospora</taxon>
    </lineage>
</organism>
<feature type="transmembrane region" description="Helical" evidence="7">
    <location>
        <begin position="372"/>
        <end position="393"/>
    </location>
</feature>
<evidence type="ECO:0000256" key="8">
    <source>
        <dbReference type="SAM" id="SignalP"/>
    </source>
</evidence>
<reference evidence="10 11" key="1">
    <citation type="submission" date="2018-11" db="EMBL/GenBank/DDBJ databases">
        <title>Sequencing the genomes of 1000 actinobacteria strains.</title>
        <authorList>
            <person name="Klenk H.-P."/>
        </authorList>
    </citation>
    <scope>NUCLEOTIDE SEQUENCE [LARGE SCALE GENOMIC DNA]</scope>
    <source>
        <strain evidence="10 11">DSM 44780</strain>
    </source>
</reference>
<keyword evidence="4 5" id="KW-0720">Serine protease</keyword>
<dbReference type="PANTHER" id="PTHR43806:SF11">
    <property type="entry name" value="CEREVISIN-RELATED"/>
    <property type="match status" value="1"/>
</dbReference>
<feature type="region of interest" description="Disordered" evidence="6">
    <location>
        <begin position="319"/>
        <end position="366"/>
    </location>
</feature>
<dbReference type="PRINTS" id="PR00723">
    <property type="entry name" value="SUBTILISIN"/>
</dbReference>
<keyword evidence="2 5" id="KW-0645">Protease</keyword>
<dbReference type="PROSITE" id="PS00137">
    <property type="entry name" value="SUBTILASE_HIS"/>
    <property type="match status" value="1"/>
</dbReference>
<dbReference type="InterPro" id="IPR022398">
    <property type="entry name" value="Peptidase_S8_His-AS"/>
</dbReference>
<evidence type="ECO:0000256" key="3">
    <source>
        <dbReference type="ARBA" id="ARBA00022801"/>
    </source>
</evidence>
<dbReference type="PANTHER" id="PTHR43806">
    <property type="entry name" value="PEPTIDASE S8"/>
    <property type="match status" value="1"/>
</dbReference>
<accession>A0A8G1UHP9</accession>
<sequence>MRLARLTGVLGATALTAGVLFSGAPVASADQVRDGQWANSYFGLDKVWSVSKGDGVIVAVIDSGVDASHLDLTGSLLPGYDPEDQGRETKPTDEHGTGIASLIAGHGHGDGEGVVGLAPGVKILPVYRGEGNTMPKGIKWAVDHGAKVINISQVTTTSGPEDFVEAVSYALQHKVLIVAGSGNDAGAVRTPANTPGVLAVGAVDKNQKIWAKSNYGPELMLTAPGVGIVTAAPETVGSCRNPYCIGDGTSDATAYVSAAAALVYAKYPDLTAGQVANRLVKTAAAPAGVSQLPDSHYGYGTIQPYKALTANVPAGSAQGPLAAGAAAPSTGAETPKPKDSGGAGAGTGTGGLGSPEAVPGVQKSSSGSPLPLILGIGGALVVLIVVVTVIAVASSRKRNRAQNFQAQAGAAPYGAAPGWPPQQQPYGQQGHPGQQPPPPYGYPPQQPPYNNPYQDGNQSR</sequence>
<feature type="domain" description="Peptidase S8/S53" evidence="9">
    <location>
        <begin position="53"/>
        <end position="300"/>
    </location>
</feature>
<gene>
    <name evidence="10" type="ORF">EDD39_2354</name>
</gene>
<dbReference type="AlphaFoldDB" id="A0A8G1UHP9"/>
<dbReference type="PROSITE" id="PS00136">
    <property type="entry name" value="SUBTILASE_ASP"/>
    <property type="match status" value="1"/>
</dbReference>
<feature type="region of interest" description="Disordered" evidence="6">
    <location>
        <begin position="76"/>
        <end position="95"/>
    </location>
</feature>
<dbReference type="InterPro" id="IPR015500">
    <property type="entry name" value="Peptidase_S8_subtilisin-rel"/>
</dbReference>
<evidence type="ECO:0000313" key="10">
    <source>
        <dbReference type="EMBL" id="ROR44176.1"/>
    </source>
</evidence>
<protein>
    <submittedName>
        <fullName evidence="10">Type VII secretion-associated serine protease mycosin</fullName>
    </submittedName>
</protein>
<dbReference type="PROSITE" id="PS51892">
    <property type="entry name" value="SUBTILASE"/>
    <property type="match status" value="1"/>
</dbReference>
<dbReference type="InterPro" id="IPR000209">
    <property type="entry name" value="Peptidase_S8/S53_dom"/>
</dbReference>
<feature type="compositionally biased region" description="Basic and acidic residues" evidence="6">
    <location>
        <begin position="84"/>
        <end position="95"/>
    </location>
</feature>
<dbReference type="InterPro" id="IPR023827">
    <property type="entry name" value="Peptidase_S8_Asp-AS"/>
</dbReference>
<feature type="compositionally biased region" description="Low complexity" evidence="6">
    <location>
        <begin position="451"/>
        <end position="460"/>
    </location>
</feature>
<evidence type="ECO:0000256" key="7">
    <source>
        <dbReference type="SAM" id="Phobius"/>
    </source>
</evidence>
<feature type="active site" description="Charge relay system" evidence="5">
    <location>
        <position position="250"/>
    </location>
</feature>
<dbReference type="Pfam" id="PF00082">
    <property type="entry name" value="Peptidase_S8"/>
    <property type="match status" value="1"/>
</dbReference>
<dbReference type="EMBL" id="RJVJ01000001">
    <property type="protein sequence ID" value="ROR44176.1"/>
    <property type="molecule type" value="Genomic_DNA"/>
</dbReference>
<evidence type="ECO:0000256" key="5">
    <source>
        <dbReference type="PROSITE-ProRule" id="PRU01240"/>
    </source>
</evidence>
<evidence type="ECO:0000256" key="1">
    <source>
        <dbReference type="ARBA" id="ARBA00011073"/>
    </source>
</evidence>
<comment type="caution">
    <text evidence="10">The sequence shown here is derived from an EMBL/GenBank/DDBJ whole genome shotgun (WGS) entry which is preliminary data.</text>
</comment>
<feature type="compositionally biased region" description="Low complexity" evidence="6">
    <location>
        <begin position="319"/>
        <end position="334"/>
    </location>
</feature>
<dbReference type="OrthoDB" id="9798386at2"/>
<feature type="compositionally biased region" description="Low complexity" evidence="6">
    <location>
        <begin position="424"/>
        <end position="433"/>
    </location>
</feature>
<dbReference type="GO" id="GO:0006508">
    <property type="term" value="P:proteolysis"/>
    <property type="evidence" value="ECO:0007669"/>
    <property type="project" value="UniProtKB-KW"/>
</dbReference>
<comment type="similarity">
    <text evidence="1 5">Belongs to the peptidase S8 family.</text>
</comment>
<dbReference type="Gene3D" id="3.40.50.200">
    <property type="entry name" value="Peptidase S8/S53 domain"/>
    <property type="match status" value="1"/>
</dbReference>
<evidence type="ECO:0000313" key="11">
    <source>
        <dbReference type="Proteomes" id="UP000267408"/>
    </source>
</evidence>
<proteinExistence type="inferred from homology"/>
<keyword evidence="7" id="KW-0812">Transmembrane</keyword>
<keyword evidence="7" id="KW-1133">Transmembrane helix</keyword>
<keyword evidence="7" id="KW-0472">Membrane</keyword>
<dbReference type="SUPFAM" id="SSF52743">
    <property type="entry name" value="Subtilisin-like"/>
    <property type="match status" value="1"/>
</dbReference>
<evidence type="ECO:0000256" key="2">
    <source>
        <dbReference type="ARBA" id="ARBA00022670"/>
    </source>
</evidence>
<feature type="compositionally biased region" description="Gly residues" evidence="6">
    <location>
        <begin position="341"/>
        <end position="353"/>
    </location>
</feature>
<feature type="active site" description="Charge relay system" evidence="5">
    <location>
        <position position="62"/>
    </location>
</feature>
<dbReference type="InterPro" id="IPR050131">
    <property type="entry name" value="Peptidase_S8_subtilisin-like"/>
</dbReference>
<evidence type="ECO:0000256" key="6">
    <source>
        <dbReference type="SAM" id="MobiDB-lite"/>
    </source>
</evidence>
<keyword evidence="8" id="KW-0732">Signal</keyword>
<evidence type="ECO:0000259" key="9">
    <source>
        <dbReference type="Pfam" id="PF00082"/>
    </source>
</evidence>
<feature type="chain" id="PRO_5034840072" evidence="8">
    <location>
        <begin position="30"/>
        <end position="460"/>
    </location>
</feature>
<feature type="signal peptide" evidence="8">
    <location>
        <begin position="1"/>
        <end position="29"/>
    </location>
</feature>
<dbReference type="InterPro" id="IPR036852">
    <property type="entry name" value="Peptidase_S8/S53_dom_sf"/>
</dbReference>